<dbReference type="EMBL" id="LAZR01000451">
    <property type="protein sequence ID" value="KKN68341.1"/>
    <property type="molecule type" value="Genomic_DNA"/>
</dbReference>
<organism evidence="1">
    <name type="scientific">marine sediment metagenome</name>
    <dbReference type="NCBI Taxonomy" id="412755"/>
    <lineage>
        <taxon>unclassified sequences</taxon>
        <taxon>metagenomes</taxon>
        <taxon>ecological metagenomes</taxon>
    </lineage>
</organism>
<gene>
    <name evidence="1" type="ORF">LCGC14_0452170</name>
</gene>
<dbReference type="AlphaFoldDB" id="A0A0F9V4B2"/>
<sequence length="173" mass="19778">MFKDINDESVRAYDQQFLDRDLGNASIAVVASVDKVYQKGEKKDKPFTNVTYEVLQGDFKGSRLTIKYDHTVEEINKNTGDTYAGGIPLMRRIAIACGHYEVKENNEKHVKKEAGGTFNPEALIGKKFVGDIKTKKNGDYWNYRIFNEREFVTFPEPIQDDRDKIGGPDLENF</sequence>
<protein>
    <submittedName>
        <fullName evidence="1">Uncharacterized protein</fullName>
    </submittedName>
</protein>
<comment type="caution">
    <text evidence="1">The sequence shown here is derived from an EMBL/GenBank/DDBJ whole genome shotgun (WGS) entry which is preliminary data.</text>
</comment>
<name>A0A0F9V4B2_9ZZZZ</name>
<proteinExistence type="predicted"/>
<accession>A0A0F9V4B2</accession>
<reference evidence="1" key="1">
    <citation type="journal article" date="2015" name="Nature">
        <title>Complex archaea that bridge the gap between prokaryotes and eukaryotes.</title>
        <authorList>
            <person name="Spang A."/>
            <person name="Saw J.H."/>
            <person name="Jorgensen S.L."/>
            <person name="Zaremba-Niedzwiedzka K."/>
            <person name="Martijn J."/>
            <person name="Lind A.E."/>
            <person name="van Eijk R."/>
            <person name="Schleper C."/>
            <person name="Guy L."/>
            <person name="Ettema T.J."/>
        </authorList>
    </citation>
    <scope>NUCLEOTIDE SEQUENCE</scope>
</reference>
<evidence type="ECO:0000313" key="1">
    <source>
        <dbReference type="EMBL" id="KKN68341.1"/>
    </source>
</evidence>